<sequence length="747" mass="87133">MKLQIIKFVISNHLVYVMTAGYEEAYIQQKVELQDTFLHGENQQSLHSPKYIFSISSKRKNENAQSNGILVDEKTDEQQARQEKEQAENIASMLMRNYDSKLYDEDDMKRGLSEEDAWNFYWTDMSVSVERAKEMKRFQRINHFPGMLEICRKDLLARNLNRMQKIYPKEYNFFPKTYDEDDTSHFGEALNYSKSRKNKTFIIKPECGSQGRGIYLTKSLKEIKPTDKLICQVYLSKPYLVDGYKFDIRVYTLITSCDPLRIFVYNEGLVRFATSRYADPNVNNTTNVFMHLTNYALNKHSRTYVYDSEAGSKRKISTLNKILLSQGVDLDRLWHGIDQVIVKTIISAWPILKHSYHACFPSHDMVHACFEILGFDILLDHKLQPYILEVNHSPSFHTDTQLDREVKEALLTDTFTMLNIWQCDKKRVLEEDRKRIRDRLLQTNKFSEFTPTEEKEPEKSPWQTQIQWEETHLGNFRRVYPVGEQYASLFQQPSGSLYTGTASSRARGDCTRIQREEFQQTKAKAEALKKPSQPKQAKDEKKLGENTSTTTGGTAAIATTTEKFAKPKMRTDKELKRKDRDKEEKDKKVTTKSSSMLPSLPEQEAKPAYVLCSFEPDPIVEKEERERVNLLAQRDFLIRSYGMLEQIYLIMKKMGTLRPEDERKYGVYGRLSIVSNPPKTVIKKSKKCDKHKPNHFVDHLDYGLHVQCRDAVIYERPVGACATELDIMERTTKTHIVRMAYTWKMNS</sequence>
<protein>
    <submittedName>
        <fullName evidence="7">Tubulin polyglutamylase TTLL13-like</fullName>
    </submittedName>
</protein>
<dbReference type="PANTHER" id="PTHR12241">
    <property type="entry name" value="TUBULIN POLYGLUTAMYLASE"/>
    <property type="match status" value="1"/>
</dbReference>
<keyword evidence="2" id="KW-0547">Nucleotide-binding</keyword>
<dbReference type="InterPro" id="IPR004344">
    <property type="entry name" value="TTL/TTLL_fam"/>
</dbReference>
<reference evidence="7" key="1">
    <citation type="submission" date="2025-08" db="UniProtKB">
        <authorList>
            <consortium name="RefSeq"/>
        </authorList>
    </citation>
    <scope>IDENTIFICATION</scope>
    <source>
        <tissue evidence="7">Whole larvae</tissue>
    </source>
</reference>
<evidence type="ECO:0000256" key="1">
    <source>
        <dbReference type="ARBA" id="ARBA00022598"/>
    </source>
</evidence>
<evidence type="ECO:0000256" key="5">
    <source>
        <dbReference type="SAM" id="MobiDB-lite"/>
    </source>
</evidence>
<feature type="coiled-coil region" evidence="4">
    <location>
        <begin position="70"/>
        <end position="97"/>
    </location>
</feature>
<dbReference type="PROSITE" id="PS51221">
    <property type="entry name" value="TTL"/>
    <property type="match status" value="1"/>
</dbReference>
<name>A0ABM3MMD7_GALME</name>
<feature type="compositionally biased region" description="Low complexity" evidence="5">
    <location>
        <begin position="547"/>
        <end position="561"/>
    </location>
</feature>
<gene>
    <name evidence="7" type="primary">LOC113510672</name>
</gene>
<proteinExistence type="predicted"/>
<dbReference type="SUPFAM" id="SSF56059">
    <property type="entry name" value="Glutathione synthetase ATP-binding domain-like"/>
    <property type="match status" value="1"/>
</dbReference>
<feature type="compositionally biased region" description="Basic and acidic residues" evidence="5">
    <location>
        <begin position="517"/>
        <end position="529"/>
    </location>
</feature>
<dbReference type="Pfam" id="PF03133">
    <property type="entry name" value="TTL"/>
    <property type="match status" value="1"/>
</dbReference>
<dbReference type="Gene3D" id="3.30.470.20">
    <property type="entry name" value="ATP-grasp fold, B domain"/>
    <property type="match status" value="1"/>
</dbReference>
<dbReference type="RefSeq" id="XP_052752349.1">
    <property type="nucleotide sequence ID" value="XM_052896389.1"/>
</dbReference>
<organism evidence="6 7">
    <name type="scientific">Galleria mellonella</name>
    <name type="common">Greater wax moth</name>
    <dbReference type="NCBI Taxonomy" id="7137"/>
    <lineage>
        <taxon>Eukaryota</taxon>
        <taxon>Metazoa</taxon>
        <taxon>Ecdysozoa</taxon>
        <taxon>Arthropoda</taxon>
        <taxon>Hexapoda</taxon>
        <taxon>Insecta</taxon>
        <taxon>Pterygota</taxon>
        <taxon>Neoptera</taxon>
        <taxon>Endopterygota</taxon>
        <taxon>Lepidoptera</taxon>
        <taxon>Glossata</taxon>
        <taxon>Ditrysia</taxon>
        <taxon>Pyraloidea</taxon>
        <taxon>Pyralidae</taxon>
        <taxon>Galleriinae</taxon>
        <taxon>Galleria</taxon>
    </lineage>
</organism>
<evidence type="ECO:0000256" key="2">
    <source>
        <dbReference type="ARBA" id="ARBA00022741"/>
    </source>
</evidence>
<evidence type="ECO:0000256" key="3">
    <source>
        <dbReference type="ARBA" id="ARBA00022840"/>
    </source>
</evidence>
<dbReference type="GeneID" id="113510672"/>
<dbReference type="Proteomes" id="UP001652740">
    <property type="component" value="Unplaced"/>
</dbReference>
<accession>A0ABM3MMD7</accession>
<evidence type="ECO:0000313" key="7">
    <source>
        <dbReference type="RefSeq" id="XP_052752349.1"/>
    </source>
</evidence>
<feature type="compositionally biased region" description="Basic and acidic residues" evidence="5">
    <location>
        <begin position="563"/>
        <end position="589"/>
    </location>
</feature>
<keyword evidence="4" id="KW-0175">Coiled coil</keyword>
<evidence type="ECO:0000313" key="6">
    <source>
        <dbReference type="Proteomes" id="UP001652740"/>
    </source>
</evidence>
<feature type="region of interest" description="Disordered" evidence="5">
    <location>
        <begin position="517"/>
        <end position="598"/>
    </location>
</feature>
<evidence type="ECO:0000256" key="4">
    <source>
        <dbReference type="SAM" id="Coils"/>
    </source>
</evidence>
<keyword evidence="1" id="KW-0436">Ligase</keyword>
<keyword evidence="3" id="KW-0067">ATP-binding</keyword>
<keyword evidence="6" id="KW-1185">Reference proteome</keyword>
<dbReference type="PANTHER" id="PTHR12241:SF161">
    <property type="entry name" value="TUBULIN POLYGLUTAMYLASE TTLL6"/>
    <property type="match status" value="1"/>
</dbReference>